<accession>A0A1V3IAL1</accession>
<dbReference type="RefSeq" id="WP_077494955.1">
    <property type="nucleotide sequence ID" value="NZ_MLHG01000098.1"/>
</dbReference>
<dbReference type="GO" id="GO:0016740">
    <property type="term" value="F:transferase activity"/>
    <property type="evidence" value="ECO:0007669"/>
    <property type="project" value="UniProtKB-KW"/>
</dbReference>
<name>A0A1V3IAL1_9PAST</name>
<organism evidence="3 4">
    <name type="scientific">Rodentibacter mrazii</name>
    <dbReference type="NCBI Taxonomy" id="1908257"/>
    <lineage>
        <taxon>Bacteria</taxon>
        <taxon>Pseudomonadati</taxon>
        <taxon>Pseudomonadota</taxon>
        <taxon>Gammaproteobacteria</taxon>
        <taxon>Pasteurellales</taxon>
        <taxon>Pasteurellaceae</taxon>
        <taxon>Rodentibacter</taxon>
    </lineage>
</organism>
<reference evidence="3 4" key="1">
    <citation type="submission" date="2016-10" db="EMBL/GenBank/DDBJ databases">
        <title>Rodentibacter gen. nov. and new species.</title>
        <authorList>
            <person name="Christensen H."/>
        </authorList>
    </citation>
    <scope>NUCLEOTIDE SEQUENCE [LARGE SCALE GENOMIC DNA]</scope>
    <source>
        <strain evidence="3 4">Ppn418</strain>
    </source>
</reference>
<feature type="domain" description="Glycosyltransferase 2-like" evidence="2">
    <location>
        <begin position="14"/>
        <end position="106"/>
    </location>
</feature>
<comment type="caution">
    <text evidence="3">The sequence shown here is derived from an EMBL/GenBank/DDBJ whole genome shotgun (WGS) entry which is preliminary data.</text>
</comment>
<keyword evidence="3" id="KW-0808">Transferase</keyword>
<dbReference type="Proteomes" id="UP000189426">
    <property type="component" value="Unassembled WGS sequence"/>
</dbReference>
<dbReference type="AlphaFoldDB" id="A0A1V3IAL1"/>
<protein>
    <submittedName>
        <fullName evidence="3">Glycosyl transferase</fullName>
    </submittedName>
</protein>
<gene>
    <name evidence="3" type="ORF">BKK47_11295</name>
</gene>
<keyword evidence="4" id="KW-1185">Reference proteome</keyword>
<sequence length="377" mass="44339">MATKSDKKTICLNMIVKNEAIIIRETLENILTYVPLDYYVISDTGSDDNTVEIIEHFFAEKGISGEIHHDQWVNFAHNRNLALRHAEGKTDYVLIFDADDRFNGEFVFPDTLIYDRYTLRMTNDMSGTNVYFRPLMFINDGSFYWRSVLHEFVEQRKKTIVEYPIKGDYYVISGRFGARSRNPQKYFQDAQVLEKAFYAPEDEDLKNRYAFYTAQSYRDANMPEKAIEWYSIRANLRGWSEEVYYSLLQIGLIKIELNAPLAEIQQLLLAAYEYRPQRAESLYFLARHLRLNDKIKLAYIYAAAAVNTPLSKDILFVDYSVYSWKAKDELAVAAYWVENYQLCYDLCLELLENSSIPEIDKQRFRENLKFAENKLNN</sequence>
<dbReference type="InterPro" id="IPR001173">
    <property type="entry name" value="Glyco_trans_2-like"/>
</dbReference>
<evidence type="ECO:0000259" key="2">
    <source>
        <dbReference type="Pfam" id="PF00535"/>
    </source>
</evidence>
<comment type="similarity">
    <text evidence="1">Belongs to the glycosyltransferase 2 family. WaaE/KdtX subfamily.</text>
</comment>
<dbReference type="Gene3D" id="3.90.550.10">
    <property type="entry name" value="Spore Coat Polysaccharide Biosynthesis Protein SpsA, Chain A"/>
    <property type="match status" value="1"/>
</dbReference>
<evidence type="ECO:0000256" key="1">
    <source>
        <dbReference type="ARBA" id="ARBA00038494"/>
    </source>
</evidence>
<dbReference type="SUPFAM" id="SSF53448">
    <property type="entry name" value="Nucleotide-diphospho-sugar transferases"/>
    <property type="match status" value="1"/>
</dbReference>
<dbReference type="STRING" id="1908257.BKK47_11295"/>
<dbReference type="PANTHER" id="PTHR43630:SF2">
    <property type="entry name" value="GLYCOSYLTRANSFERASE"/>
    <property type="match status" value="1"/>
</dbReference>
<dbReference type="EMBL" id="MLHG01000098">
    <property type="protein sequence ID" value="OOF37093.1"/>
    <property type="molecule type" value="Genomic_DNA"/>
</dbReference>
<evidence type="ECO:0000313" key="4">
    <source>
        <dbReference type="Proteomes" id="UP000189426"/>
    </source>
</evidence>
<proteinExistence type="inferred from homology"/>
<evidence type="ECO:0000313" key="3">
    <source>
        <dbReference type="EMBL" id="OOF37093.1"/>
    </source>
</evidence>
<dbReference type="Pfam" id="PF00535">
    <property type="entry name" value="Glycos_transf_2"/>
    <property type="match status" value="1"/>
</dbReference>
<dbReference type="PANTHER" id="PTHR43630">
    <property type="entry name" value="POLY-BETA-1,6-N-ACETYL-D-GLUCOSAMINE SYNTHASE"/>
    <property type="match status" value="1"/>
</dbReference>
<dbReference type="InterPro" id="IPR029044">
    <property type="entry name" value="Nucleotide-diphossugar_trans"/>
</dbReference>